<keyword evidence="5 9" id="KW-0560">Oxidoreductase</keyword>
<dbReference type="InterPro" id="IPR002403">
    <property type="entry name" value="Cyt_P450_E_grp-IV"/>
</dbReference>
<comment type="similarity">
    <text evidence="2 9">Belongs to the cytochrome P450 family.</text>
</comment>
<dbReference type="OrthoDB" id="3945418at2759"/>
<evidence type="ECO:0000256" key="4">
    <source>
        <dbReference type="ARBA" id="ARBA00022723"/>
    </source>
</evidence>
<keyword evidence="10" id="KW-0812">Transmembrane</keyword>
<proteinExistence type="inferred from homology"/>
<reference evidence="11 12" key="1">
    <citation type="journal article" date="2016" name="Sci. Rep.">
        <title>Penicillium arizonense, a new, genome sequenced fungal species, reveals a high chemical diversity in secreted metabolites.</title>
        <authorList>
            <person name="Grijseels S."/>
            <person name="Nielsen J.C."/>
            <person name="Randelovic M."/>
            <person name="Nielsen J."/>
            <person name="Nielsen K.F."/>
            <person name="Workman M."/>
            <person name="Frisvad J.C."/>
        </authorList>
    </citation>
    <scope>NUCLEOTIDE SEQUENCE [LARGE SCALE GENOMIC DNA]</scope>
    <source>
        <strain evidence="11 12">CBS 141311</strain>
    </source>
</reference>
<keyword evidence="12" id="KW-1185">Reference proteome</keyword>
<evidence type="ECO:0000256" key="8">
    <source>
        <dbReference type="PIRSR" id="PIRSR602403-1"/>
    </source>
</evidence>
<feature type="transmembrane region" description="Helical" evidence="10">
    <location>
        <begin position="26"/>
        <end position="50"/>
    </location>
</feature>
<accession>A0A1F5L3N5</accession>
<dbReference type="RefSeq" id="XP_022483114.1">
    <property type="nucleotide sequence ID" value="XM_022637044.1"/>
</dbReference>
<keyword evidence="6 8" id="KW-0408">Iron</keyword>
<protein>
    <recommendedName>
        <fullName evidence="13">Cytochrome P450</fullName>
    </recommendedName>
</protein>
<keyword evidence="3 8" id="KW-0349">Heme</keyword>
<evidence type="ECO:0000256" key="5">
    <source>
        <dbReference type="ARBA" id="ARBA00023002"/>
    </source>
</evidence>
<comment type="cofactor">
    <cofactor evidence="1 8">
        <name>heme</name>
        <dbReference type="ChEBI" id="CHEBI:30413"/>
    </cofactor>
</comment>
<evidence type="ECO:0000313" key="12">
    <source>
        <dbReference type="Proteomes" id="UP000177622"/>
    </source>
</evidence>
<evidence type="ECO:0000256" key="3">
    <source>
        <dbReference type="ARBA" id="ARBA00022617"/>
    </source>
</evidence>
<dbReference type="GO" id="GO:0004497">
    <property type="term" value="F:monooxygenase activity"/>
    <property type="evidence" value="ECO:0007669"/>
    <property type="project" value="UniProtKB-KW"/>
</dbReference>
<evidence type="ECO:0000313" key="11">
    <source>
        <dbReference type="EMBL" id="OGE47656.1"/>
    </source>
</evidence>
<keyword evidence="4 8" id="KW-0479">Metal-binding</keyword>
<dbReference type="GO" id="GO:0043386">
    <property type="term" value="P:mycotoxin biosynthetic process"/>
    <property type="evidence" value="ECO:0007669"/>
    <property type="project" value="UniProtKB-ARBA"/>
</dbReference>
<keyword evidence="10" id="KW-1133">Transmembrane helix</keyword>
<evidence type="ECO:0000256" key="6">
    <source>
        <dbReference type="ARBA" id="ARBA00023004"/>
    </source>
</evidence>
<dbReference type="PROSITE" id="PS00086">
    <property type="entry name" value="CYTOCHROME_P450"/>
    <property type="match status" value="1"/>
</dbReference>
<dbReference type="GO" id="GO:0005506">
    <property type="term" value="F:iron ion binding"/>
    <property type="evidence" value="ECO:0007669"/>
    <property type="project" value="InterPro"/>
</dbReference>
<dbReference type="GeneID" id="34581778"/>
<evidence type="ECO:0000256" key="7">
    <source>
        <dbReference type="ARBA" id="ARBA00023033"/>
    </source>
</evidence>
<feature type="binding site" description="axial binding residue" evidence="8">
    <location>
        <position position="439"/>
    </location>
    <ligand>
        <name>heme</name>
        <dbReference type="ChEBI" id="CHEBI:30413"/>
    </ligand>
    <ligandPart>
        <name>Fe</name>
        <dbReference type="ChEBI" id="CHEBI:18248"/>
    </ligandPart>
</feature>
<dbReference type="Pfam" id="PF00067">
    <property type="entry name" value="p450"/>
    <property type="match status" value="1"/>
</dbReference>
<evidence type="ECO:0000256" key="2">
    <source>
        <dbReference type="ARBA" id="ARBA00010617"/>
    </source>
</evidence>
<dbReference type="GO" id="GO:0020037">
    <property type="term" value="F:heme binding"/>
    <property type="evidence" value="ECO:0007669"/>
    <property type="project" value="InterPro"/>
</dbReference>
<dbReference type="SUPFAM" id="SSF48264">
    <property type="entry name" value="Cytochrome P450"/>
    <property type="match status" value="1"/>
</dbReference>
<dbReference type="PRINTS" id="PR00465">
    <property type="entry name" value="EP450IV"/>
</dbReference>
<dbReference type="AlphaFoldDB" id="A0A1F5L3N5"/>
<organism evidence="11 12">
    <name type="scientific">Penicillium arizonense</name>
    <dbReference type="NCBI Taxonomy" id="1835702"/>
    <lineage>
        <taxon>Eukaryota</taxon>
        <taxon>Fungi</taxon>
        <taxon>Dikarya</taxon>
        <taxon>Ascomycota</taxon>
        <taxon>Pezizomycotina</taxon>
        <taxon>Eurotiomycetes</taxon>
        <taxon>Eurotiomycetidae</taxon>
        <taxon>Eurotiales</taxon>
        <taxon>Aspergillaceae</taxon>
        <taxon>Penicillium</taxon>
    </lineage>
</organism>
<dbReference type="Proteomes" id="UP000177622">
    <property type="component" value="Unassembled WGS sequence"/>
</dbReference>
<dbReference type="InterPro" id="IPR050121">
    <property type="entry name" value="Cytochrome_P450_monoxygenase"/>
</dbReference>
<gene>
    <name evidence="11" type="ORF">PENARI_c039G08849</name>
</gene>
<dbReference type="InterPro" id="IPR036396">
    <property type="entry name" value="Cyt_P450_sf"/>
</dbReference>
<sequence>MDAYYVPGWVTDLSTTMMVKLENSPLMLPIIFTISLGLVLFFTTIYRLFFHPLRKFPGPRLAAITQWYQFYHDVILGGKYLSMIPGFEATYDSKIIRIGPNTLHINNPDYYMEAFTESSYHKTPSWESLPWPNALSNITDPKKHAIERRIFAPLLNWSSIEILLPSLATKLEELGEVLDKCAQAGDTIELLKYITLLAAGMTSEAIFGFSENLSTDKNVLEETADLYRSFLIHSILFQYFPYLNKLLDILPDVVVNMLIPPYIKFRKPTLCDAILDCPPERHWQPVNDDYIINTAIMFSVAGSTSLAYVVEGAAFHLLTHPPVLAKLKLELKESEFHLKNWNFKKVQELEYLTAVIRETLRITAPTPGFFSRVVPNTGATVAGQFIPGGTWFSVTQQSVNMDPGLFPDPHLFRPERWLGESGRALSKWSIAFGKGRHTCVAQK</sequence>
<dbReference type="PANTHER" id="PTHR24305:SF210">
    <property type="entry name" value="CYTOCHROME P450 MONOOXYGENASE ASQL-RELATED"/>
    <property type="match status" value="1"/>
</dbReference>
<name>A0A1F5L3N5_PENAI</name>
<dbReference type="Gene3D" id="1.10.630.10">
    <property type="entry name" value="Cytochrome P450"/>
    <property type="match status" value="1"/>
</dbReference>
<comment type="caution">
    <text evidence="11">The sequence shown here is derived from an EMBL/GenBank/DDBJ whole genome shotgun (WGS) entry which is preliminary data.</text>
</comment>
<dbReference type="InterPro" id="IPR017972">
    <property type="entry name" value="Cyt_P450_CS"/>
</dbReference>
<evidence type="ECO:0008006" key="13">
    <source>
        <dbReference type="Google" id="ProtNLM"/>
    </source>
</evidence>
<keyword evidence="10" id="KW-0472">Membrane</keyword>
<dbReference type="EMBL" id="LXJU01000039">
    <property type="protein sequence ID" value="OGE47656.1"/>
    <property type="molecule type" value="Genomic_DNA"/>
</dbReference>
<evidence type="ECO:0000256" key="10">
    <source>
        <dbReference type="SAM" id="Phobius"/>
    </source>
</evidence>
<dbReference type="PANTHER" id="PTHR24305">
    <property type="entry name" value="CYTOCHROME P450"/>
    <property type="match status" value="1"/>
</dbReference>
<dbReference type="STRING" id="1835702.A0A1F5L3N5"/>
<evidence type="ECO:0000256" key="9">
    <source>
        <dbReference type="RuleBase" id="RU000461"/>
    </source>
</evidence>
<dbReference type="GO" id="GO:0016705">
    <property type="term" value="F:oxidoreductase activity, acting on paired donors, with incorporation or reduction of molecular oxygen"/>
    <property type="evidence" value="ECO:0007669"/>
    <property type="project" value="InterPro"/>
</dbReference>
<evidence type="ECO:0000256" key="1">
    <source>
        <dbReference type="ARBA" id="ARBA00001971"/>
    </source>
</evidence>
<dbReference type="InterPro" id="IPR001128">
    <property type="entry name" value="Cyt_P450"/>
</dbReference>
<keyword evidence="7 9" id="KW-0503">Monooxygenase</keyword>